<dbReference type="EMBL" id="JAPWDV010000004">
    <property type="protein sequence ID" value="KAJ6215930.1"/>
    <property type="molecule type" value="Genomic_DNA"/>
</dbReference>
<evidence type="ECO:0000313" key="1">
    <source>
        <dbReference type="EMBL" id="KAJ6215930.1"/>
    </source>
</evidence>
<accession>A0A9Q0M1V8</accession>
<protein>
    <submittedName>
        <fullName evidence="1">Uncharacterized protein</fullName>
    </submittedName>
</protein>
<dbReference type="Proteomes" id="UP001142055">
    <property type="component" value="Chromosome 4"/>
</dbReference>
<keyword evidence="2" id="KW-1185">Reference proteome</keyword>
<name>A0A9Q0M1V8_BLOTA</name>
<evidence type="ECO:0000313" key="2">
    <source>
        <dbReference type="Proteomes" id="UP001142055"/>
    </source>
</evidence>
<sequence>MYNSEEFEIVTDNDIIDGQAHEYRFYMMDQITKDKLKKYQNGEYEIEFSPEDYRFHSFEQLEQFSIENIIHFNYNSSNVVKSFTVIWRPTWIYSIFAKTFSELLTAYWTHVLTGEDLLDMCPYNDSLKHNVRRVLDHRFILHKNTRVINPIYLLQWSLENVTLKLFNSKHYSKYAKIVKEFILQNDIKEFNPNSRKKWFITKS</sequence>
<gene>
    <name evidence="1" type="ORF">RDWZM_010430</name>
</gene>
<comment type="caution">
    <text evidence="1">The sequence shown here is derived from an EMBL/GenBank/DDBJ whole genome shotgun (WGS) entry which is preliminary data.</text>
</comment>
<dbReference type="AlphaFoldDB" id="A0A9Q0M1V8"/>
<reference evidence="1" key="1">
    <citation type="submission" date="2022-12" db="EMBL/GenBank/DDBJ databases">
        <title>Genome assemblies of Blomia tropicalis.</title>
        <authorList>
            <person name="Cui Y."/>
        </authorList>
    </citation>
    <scope>NUCLEOTIDE SEQUENCE</scope>
    <source>
        <tissue evidence="1">Adult mites</tissue>
    </source>
</reference>
<organism evidence="1 2">
    <name type="scientific">Blomia tropicalis</name>
    <name type="common">Mite</name>
    <dbReference type="NCBI Taxonomy" id="40697"/>
    <lineage>
        <taxon>Eukaryota</taxon>
        <taxon>Metazoa</taxon>
        <taxon>Ecdysozoa</taxon>
        <taxon>Arthropoda</taxon>
        <taxon>Chelicerata</taxon>
        <taxon>Arachnida</taxon>
        <taxon>Acari</taxon>
        <taxon>Acariformes</taxon>
        <taxon>Sarcoptiformes</taxon>
        <taxon>Astigmata</taxon>
        <taxon>Glycyphagoidea</taxon>
        <taxon>Echimyopodidae</taxon>
        <taxon>Blomia</taxon>
    </lineage>
</organism>
<proteinExistence type="predicted"/>